<evidence type="ECO:0000313" key="1">
    <source>
        <dbReference type="EMBL" id="KAJ9093823.1"/>
    </source>
</evidence>
<dbReference type="EMBL" id="JASBWS010000147">
    <property type="protein sequence ID" value="KAJ9093823.1"/>
    <property type="molecule type" value="Genomic_DNA"/>
</dbReference>
<protein>
    <submittedName>
        <fullName evidence="1">Uncharacterized protein</fullName>
    </submittedName>
</protein>
<reference evidence="1" key="1">
    <citation type="submission" date="2023-04" db="EMBL/GenBank/DDBJ databases">
        <title>Draft Genome sequencing of Naganishia species isolated from polar environments using Oxford Nanopore Technology.</title>
        <authorList>
            <person name="Leo P."/>
            <person name="Venkateswaran K."/>
        </authorList>
    </citation>
    <scope>NUCLEOTIDE SEQUENCE</scope>
    <source>
        <strain evidence="1">MNA-CCFEE 5262</strain>
    </source>
</reference>
<organism evidence="1 2">
    <name type="scientific">Naganishia adeliensis</name>
    <dbReference type="NCBI Taxonomy" id="92952"/>
    <lineage>
        <taxon>Eukaryota</taxon>
        <taxon>Fungi</taxon>
        <taxon>Dikarya</taxon>
        <taxon>Basidiomycota</taxon>
        <taxon>Agaricomycotina</taxon>
        <taxon>Tremellomycetes</taxon>
        <taxon>Filobasidiales</taxon>
        <taxon>Filobasidiaceae</taxon>
        <taxon>Naganishia</taxon>
    </lineage>
</organism>
<accession>A0ACC2V3Y8</accession>
<dbReference type="Proteomes" id="UP001230649">
    <property type="component" value="Unassembled WGS sequence"/>
</dbReference>
<evidence type="ECO:0000313" key="2">
    <source>
        <dbReference type="Proteomes" id="UP001230649"/>
    </source>
</evidence>
<name>A0ACC2V3Y8_9TREE</name>
<gene>
    <name evidence="1" type="ORF">QFC20_007036</name>
</gene>
<sequence length="139" mass="15911">MSTNSSELQLRIHLEQNAIRSEAPETFVNRPLERQYELQRLSEIQERLSFLQYGQNPDDKRIYQVSASNVSDVNFIAVADGDVFLPVRHPGEEGIQGIARYRLDDCRKAPDILGFGRVVRHYQVDPAEGVLLLVFQDEP</sequence>
<proteinExistence type="predicted"/>
<comment type="caution">
    <text evidence="1">The sequence shown here is derived from an EMBL/GenBank/DDBJ whole genome shotgun (WGS) entry which is preliminary data.</text>
</comment>
<keyword evidence="2" id="KW-1185">Reference proteome</keyword>